<feature type="domain" description="Cell wall hydrolase SleB" evidence="1">
    <location>
        <begin position="134"/>
        <end position="242"/>
    </location>
</feature>
<keyword evidence="2" id="KW-0378">Hydrolase</keyword>
<dbReference type="Gene3D" id="1.10.10.2520">
    <property type="entry name" value="Cell wall hydrolase SleB, domain 1"/>
    <property type="match status" value="1"/>
</dbReference>
<dbReference type="InterPro" id="IPR042047">
    <property type="entry name" value="SleB_dom1"/>
</dbReference>
<organism evidence="2 3">
    <name type="scientific">Sphingomonas horti</name>
    <dbReference type="NCBI Taxonomy" id="2682842"/>
    <lineage>
        <taxon>Bacteria</taxon>
        <taxon>Pseudomonadati</taxon>
        <taxon>Pseudomonadota</taxon>
        <taxon>Alphaproteobacteria</taxon>
        <taxon>Sphingomonadales</taxon>
        <taxon>Sphingomonadaceae</taxon>
        <taxon>Sphingomonas</taxon>
    </lineage>
</organism>
<proteinExistence type="predicted"/>
<dbReference type="EMBL" id="WQMS01000013">
    <property type="protein sequence ID" value="MVO78190.1"/>
    <property type="molecule type" value="Genomic_DNA"/>
</dbReference>
<gene>
    <name evidence="2" type="ORF">GON01_09615</name>
</gene>
<evidence type="ECO:0000259" key="1">
    <source>
        <dbReference type="Pfam" id="PF07486"/>
    </source>
</evidence>
<comment type="caution">
    <text evidence="2">The sequence shown here is derived from an EMBL/GenBank/DDBJ whole genome shotgun (WGS) entry which is preliminary data.</text>
</comment>
<evidence type="ECO:0000313" key="2">
    <source>
        <dbReference type="EMBL" id="MVO78190.1"/>
    </source>
</evidence>
<evidence type="ECO:0000313" key="3">
    <source>
        <dbReference type="Proteomes" id="UP000441389"/>
    </source>
</evidence>
<name>A0A6I4J0V1_9SPHN</name>
<accession>A0A6I4J0V1</accession>
<sequence>MRPRFVCLERSRLFSALKARQDLHDMIAAAVVVLLLATAIWAAQGRGLVLSRSARVVELSRSGAPPADVPAPPVEPVQYADVTPDDAVKINAAIPFSTAPNPAAKPFRLASGSEDYARSVDCLAAAAYYEAAAEGDDGMRAVVQVVLNRLRHPAFPKTICGVVFQGSDRDTGCQFTFTCDGSLARIPSISGWQRARELAEAALKGKVYKPVGYSTHYHTNWVVPYWSGTLDKVAAVGTHLFFRWQGWWGTPGAFRGGYAGSEPAIAKLAALSPAHLAGAEVQVAGEGAVTPEKLADRGARQVKIVSPGGDAFVVVLDKKVGANNFPALALAACGQKDFCKFMGWTDPHKAPKGFPIEPEQHQALSFSYLRNRSNGFEKMLWNCREFKRADDSQCMKTS</sequence>
<dbReference type="InterPro" id="IPR011105">
    <property type="entry name" value="Cell_wall_hydrolase_SleB"/>
</dbReference>
<dbReference type="AlphaFoldDB" id="A0A6I4J0V1"/>
<dbReference type="Proteomes" id="UP000441389">
    <property type="component" value="Unassembled WGS sequence"/>
</dbReference>
<keyword evidence="3" id="KW-1185">Reference proteome</keyword>
<protein>
    <submittedName>
        <fullName evidence="2">Cell wall hydrolase</fullName>
    </submittedName>
</protein>
<dbReference type="GO" id="GO:0016787">
    <property type="term" value="F:hydrolase activity"/>
    <property type="evidence" value="ECO:0007669"/>
    <property type="project" value="UniProtKB-KW"/>
</dbReference>
<dbReference type="Pfam" id="PF07486">
    <property type="entry name" value="Hydrolase_2"/>
    <property type="match status" value="1"/>
</dbReference>
<reference evidence="2 3" key="1">
    <citation type="submission" date="2019-12" db="EMBL/GenBank/DDBJ databases">
        <authorList>
            <person name="Huq M.A."/>
        </authorList>
    </citation>
    <scope>NUCLEOTIDE SEQUENCE [LARGE SCALE GENOMIC DNA]</scope>
    <source>
        <strain evidence="2 3">MAH-20</strain>
    </source>
</reference>